<reference evidence="1" key="1">
    <citation type="submission" date="2024-12" db="EMBL/GenBank/DDBJ databases">
        <authorList>
            <person name="Wu N."/>
        </authorList>
    </citation>
    <scope>NUCLEOTIDE SEQUENCE</scope>
    <source>
        <strain evidence="1">P15</strain>
    </source>
</reference>
<organism evidence="1 2">
    <name type="scientific">Paenibacillus mesotrionivorans</name>
    <dbReference type="NCBI Taxonomy" id="3160968"/>
    <lineage>
        <taxon>Bacteria</taxon>
        <taxon>Bacillati</taxon>
        <taxon>Bacillota</taxon>
        <taxon>Bacilli</taxon>
        <taxon>Bacillales</taxon>
        <taxon>Paenibacillaceae</taxon>
        <taxon>Paenibacillus</taxon>
    </lineage>
</organism>
<gene>
    <name evidence="1" type="ORF">ACI1P1_16460</name>
</gene>
<dbReference type="Proteomes" id="UP001631969">
    <property type="component" value="Unassembled WGS sequence"/>
</dbReference>
<name>A0ACC7P0U7_9BACL</name>
<keyword evidence="2" id="KW-1185">Reference proteome</keyword>
<dbReference type="EMBL" id="JBJURJ010000010">
    <property type="protein sequence ID" value="MFM9329889.1"/>
    <property type="molecule type" value="Genomic_DNA"/>
</dbReference>
<comment type="caution">
    <text evidence="1">The sequence shown here is derived from an EMBL/GenBank/DDBJ whole genome shotgun (WGS) entry which is preliminary data.</text>
</comment>
<proteinExistence type="predicted"/>
<evidence type="ECO:0000313" key="2">
    <source>
        <dbReference type="Proteomes" id="UP001631969"/>
    </source>
</evidence>
<accession>A0ACC7P0U7</accession>
<sequence>MLRIAICDDTEAELEQMLALANAYIAGCGLAADVRAFGHPDVLLTAYETETFHIFLLDMVMPMVNGLELGRSIRRISTDAQIIYITTEPGFALDAYAVNPLHYLLKPVDRQAFFSALDLAVEKVNFGEELHVTVKTRQGLRTLSADAIACCEYVRHSVVYTLLNGERVETTTITGSFANHIAPLLQDRRFIQPHAAFAVNMSRVERLSREEFTLRGGFLVPVSGKQYTSVRNAYMSYRLGEM</sequence>
<evidence type="ECO:0000313" key="1">
    <source>
        <dbReference type="EMBL" id="MFM9329889.1"/>
    </source>
</evidence>
<protein>
    <submittedName>
        <fullName evidence="1">LytR/AlgR family response regulator transcription factor</fullName>
    </submittedName>
</protein>